<gene>
    <name evidence="3" type="ORF">COLO4_27706</name>
</gene>
<dbReference type="PANTHER" id="PTHR46162">
    <property type="entry name" value="TRAF-LIKE FAMILY PROTEIN"/>
    <property type="match status" value="1"/>
</dbReference>
<dbReference type="Pfam" id="PF00917">
    <property type="entry name" value="MATH"/>
    <property type="match status" value="1"/>
</dbReference>
<sequence>MGNCLTSNNKVLAEENDPIEHEPKSSQVESMEETGEFAASCCSQSEEPKNKVELETKVKKKKMVRFKLNEENQGESRNGVVRIRLVVTQKELKQILSCRKDLKQQNSSMEQLIKVMKLRGIRVSNDHDDGFHGGWRPELETASIKAAIMIMPNGEPKPSSSTTKRDSDNQIADELFKGLDENISLRWREVPPSHYLWKIDSFSSLVGILKKTGLNHYESKEFDVGGYDWKLLLYPEEGDKKRNQSDQISLYLKLISSLRMENEINALVIFFVYDQLNNRKVHLYRKGISKANVKAKYLSIYLCLDQSKMSFGQKMHVEFKISINDLVHENQSDKITKRGNAWFSASEKAWGFPYFIKLDDLQNSKSLILRDAMEIELQIVSMSMAMVNPTSFPRRIMDDFEEGSDDDFPSMPLPPPM</sequence>
<feature type="region of interest" description="Disordered" evidence="1">
    <location>
        <begin position="398"/>
        <end position="417"/>
    </location>
</feature>
<keyword evidence="4" id="KW-1185">Reference proteome</keyword>
<evidence type="ECO:0000313" key="4">
    <source>
        <dbReference type="Proteomes" id="UP000187203"/>
    </source>
</evidence>
<name>A0A1R3HPD1_9ROSI</name>
<evidence type="ECO:0000256" key="1">
    <source>
        <dbReference type="SAM" id="MobiDB-lite"/>
    </source>
</evidence>
<dbReference type="AlphaFoldDB" id="A0A1R3HPD1"/>
<dbReference type="InterPro" id="IPR008974">
    <property type="entry name" value="TRAF-like"/>
</dbReference>
<dbReference type="EMBL" id="AWUE01019668">
    <property type="protein sequence ID" value="OMO72287.1"/>
    <property type="molecule type" value="Genomic_DNA"/>
</dbReference>
<organism evidence="3 4">
    <name type="scientific">Corchorus olitorius</name>
    <dbReference type="NCBI Taxonomy" id="93759"/>
    <lineage>
        <taxon>Eukaryota</taxon>
        <taxon>Viridiplantae</taxon>
        <taxon>Streptophyta</taxon>
        <taxon>Embryophyta</taxon>
        <taxon>Tracheophyta</taxon>
        <taxon>Spermatophyta</taxon>
        <taxon>Magnoliopsida</taxon>
        <taxon>eudicotyledons</taxon>
        <taxon>Gunneridae</taxon>
        <taxon>Pentapetalae</taxon>
        <taxon>rosids</taxon>
        <taxon>malvids</taxon>
        <taxon>Malvales</taxon>
        <taxon>Malvaceae</taxon>
        <taxon>Grewioideae</taxon>
        <taxon>Apeibeae</taxon>
        <taxon>Corchorus</taxon>
    </lineage>
</organism>
<dbReference type="Proteomes" id="UP000187203">
    <property type="component" value="Unassembled WGS sequence"/>
</dbReference>
<protein>
    <submittedName>
        <fullName evidence="3">TRAF-like family protein</fullName>
    </submittedName>
</protein>
<feature type="compositionally biased region" description="Polar residues" evidence="1">
    <location>
        <begin position="1"/>
        <end position="10"/>
    </location>
</feature>
<feature type="domain" description="MATH" evidence="2">
    <location>
        <begin position="192"/>
        <end position="379"/>
    </location>
</feature>
<dbReference type="InterPro" id="IPR002083">
    <property type="entry name" value="MATH/TRAF_dom"/>
</dbReference>
<dbReference type="PROSITE" id="PS50144">
    <property type="entry name" value="MATH"/>
    <property type="match status" value="1"/>
</dbReference>
<dbReference type="Gene3D" id="2.60.210.10">
    <property type="entry name" value="Apoptosis, Tumor Necrosis Factor Receptor Associated Protein 2, Chain A"/>
    <property type="match status" value="2"/>
</dbReference>
<comment type="caution">
    <text evidence="3">The sequence shown here is derived from an EMBL/GenBank/DDBJ whole genome shotgun (WGS) entry which is preliminary data.</text>
</comment>
<accession>A0A1R3HPD1</accession>
<evidence type="ECO:0000259" key="2">
    <source>
        <dbReference type="PROSITE" id="PS50144"/>
    </source>
</evidence>
<feature type="region of interest" description="Disordered" evidence="1">
    <location>
        <begin position="1"/>
        <end position="45"/>
    </location>
</feature>
<proteinExistence type="predicted"/>
<evidence type="ECO:0000313" key="3">
    <source>
        <dbReference type="EMBL" id="OMO72287.1"/>
    </source>
</evidence>
<feature type="compositionally biased region" description="Acidic residues" evidence="1">
    <location>
        <begin position="399"/>
        <end position="408"/>
    </location>
</feature>
<dbReference type="OrthoDB" id="1304043at2759"/>
<reference evidence="4" key="1">
    <citation type="submission" date="2013-09" db="EMBL/GenBank/DDBJ databases">
        <title>Corchorus olitorius genome sequencing.</title>
        <authorList>
            <person name="Alam M."/>
            <person name="Haque M.S."/>
            <person name="Islam M.S."/>
            <person name="Emdad E.M."/>
            <person name="Islam M.M."/>
            <person name="Ahmed B."/>
            <person name="Halim A."/>
            <person name="Hossen Q.M.M."/>
            <person name="Hossain M.Z."/>
            <person name="Ahmed R."/>
            <person name="Khan M.M."/>
            <person name="Islam R."/>
            <person name="Rashid M.M."/>
            <person name="Khan S.A."/>
            <person name="Rahman M.S."/>
            <person name="Alam M."/>
            <person name="Yahiya A.S."/>
            <person name="Khan M.S."/>
            <person name="Azam M.S."/>
            <person name="Haque T."/>
            <person name="Lashkar M.Z.H."/>
            <person name="Akhand A.I."/>
            <person name="Morshed G."/>
            <person name="Roy S."/>
            <person name="Uddin K.S."/>
            <person name="Rabeya T."/>
            <person name="Hossain A.S."/>
            <person name="Chowdhury A."/>
            <person name="Snigdha A.R."/>
            <person name="Mortoza M.S."/>
            <person name="Matin S.A."/>
            <person name="Hoque S.M.E."/>
            <person name="Islam M.K."/>
            <person name="Roy D.K."/>
            <person name="Haider R."/>
            <person name="Moosa M.M."/>
            <person name="Elias S.M."/>
            <person name="Hasan A.M."/>
            <person name="Jahan S."/>
            <person name="Shafiuddin M."/>
            <person name="Mahmood N."/>
            <person name="Shommy N.S."/>
        </authorList>
    </citation>
    <scope>NUCLEOTIDE SEQUENCE [LARGE SCALE GENOMIC DNA]</scope>
    <source>
        <strain evidence="4">cv. O-4</strain>
    </source>
</reference>
<dbReference type="CDD" id="cd00121">
    <property type="entry name" value="MATH"/>
    <property type="match status" value="1"/>
</dbReference>
<dbReference type="PANTHER" id="PTHR46162:SF40">
    <property type="entry name" value="TRAF-LIKE FAMILY PROTEIN"/>
    <property type="match status" value="1"/>
</dbReference>
<dbReference type="STRING" id="93759.A0A1R3HPD1"/>
<dbReference type="SUPFAM" id="SSF49599">
    <property type="entry name" value="TRAF domain-like"/>
    <property type="match status" value="2"/>
</dbReference>
<dbReference type="Pfam" id="PF22486">
    <property type="entry name" value="MATH_2"/>
    <property type="match status" value="1"/>
</dbReference>